<evidence type="ECO:0000313" key="3">
    <source>
        <dbReference type="Proteomes" id="UP001190700"/>
    </source>
</evidence>
<dbReference type="AlphaFoldDB" id="A0AAE0ERC8"/>
<organism evidence="2 3">
    <name type="scientific">Cymbomonas tetramitiformis</name>
    <dbReference type="NCBI Taxonomy" id="36881"/>
    <lineage>
        <taxon>Eukaryota</taxon>
        <taxon>Viridiplantae</taxon>
        <taxon>Chlorophyta</taxon>
        <taxon>Pyramimonadophyceae</taxon>
        <taxon>Pyramimonadales</taxon>
        <taxon>Pyramimonadaceae</taxon>
        <taxon>Cymbomonas</taxon>
    </lineage>
</organism>
<accession>A0AAE0ERC8</accession>
<sequence length="226" mass="23486">MQQGGPPPPPPPQGAPLQQGPPDPQGQAPPAPSQGPATSRLGLRKVERGPKIPDDPTPATPSWMRELRTKKKAVASSSADAPPADPVASAAPGADDPAASPPPPPPSSAPTGAAGPSPGAQQGTPPGRQRAQSRAQAAPQARGGYDRGSVQEFMDGKPPLRQHIKLIVDMGYSFWEMLDGITGEELTNDARLFRQEDTTKYAPLVLGAAKMLIKEANARMGTGNKR</sequence>
<feature type="compositionally biased region" description="Pro residues" evidence="1">
    <location>
        <begin position="1"/>
        <end position="33"/>
    </location>
</feature>
<feature type="compositionally biased region" description="Basic and acidic residues" evidence="1">
    <location>
        <begin position="44"/>
        <end position="54"/>
    </location>
</feature>
<gene>
    <name evidence="2" type="ORF">CYMTET_53814</name>
</gene>
<keyword evidence="3" id="KW-1185">Reference proteome</keyword>
<evidence type="ECO:0000256" key="1">
    <source>
        <dbReference type="SAM" id="MobiDB-lite"/>
    </source>
</evidence>
<feature type="region of interest" description="Disordered" evidence="1">
    <location>
        <begin position="1"/>
        <end position="150"/>
    </location>
</feature>
<reference evidence="2 3" key="1">
    <citation type="journal article" date="2015" name="Genome Biol. Evol.">
        <title>Comparative Genomics of a Bacterivorous Green Alga Reveals Evolutionary Causalities and Consequences of Phago-Mixotrophic Mode of Nutrition.</title>
        <authorList>
            <person name="Burns J.A."/>
            <person name="Paasch A."/>
            <person name="Narechania A."/>
            <person name="Kim E."/>
        </authorList>
    </citation>
    <scope>NUCLEOTIDE SEQUENCE [LARGE SCALE GENOMIC DNA]</scope>
    <source>
        <strain evidence="2 3">PLY_AMNH</strain>
    </source>
</reference>
<dbReference type="EMBL" id="LGRX02035174">
    <property type="protein sequence ID" value="KAK3236020.1"/>
    <property type="molecule type" value="Genomic_DNA"/>
</dbReference>
<protein>
    <submittedName>
        <fullName evidence="2">Uncharacterized protein</fullName>
    </submittedName>
</protein>
<name>A0AAE0ERC8_9CHLO</name>
<dbReference type="Proteomes" id="UP001190700">
    <property type="component" value="Unassembled WGS sequence"/>
</dbReference>
<feature type="compositionally biased region" description="Low complexity" evidence="1">
    <location>
        <begin position="74"/>
        <end position="98"/>
    </location>
</feature>
<feature type="compositionally biased region" description="Low complexity" evidence="1">
    <location>
        <begin position="109"/>
        <end position="143"/>
    </location>
</feature>
<evidence type="ECO:0000313" key="2">
    <source>
        <dbReference type="EMBL" id="KAK3236020.1"/>
    </source>
</evidence>
<proteinExistence type="predicted"/>
<comment type="caution">
    <text evidence="2">The sequence shown here is derived from an EMBL/GenBank/DDBJ whole genome shotgun (WGS) entry which is preliminary data.</text>
</comment>
<feature type="compositionally biased region" description="Pro residues" evidence="1">
    <location>
        <begin position="99"/>
        <end position="108"/>
    </location>
</feature>